<feature type="transmembrane region" description="Helical" evidence="8">
    <location>
        <begin position="112"/>
        <end position="134"/>
    </location>
</feature>
<feature type="transmembrane region" description="Helical" evidence="8">
    <location>
        <begin position="406"/>
        <end position="426"/>
    </location>
</feature>
<evidence type="ECO:0000256" key="1">
    <source>
        <dbReference type="ARBA" id="ARBA00004429"/>
    </source>
</evidence>
<dbReference type="RefSeq" id="WP_380789335.1">
    <property type="nucleotide sequence ID" value="NZ_JBHTKR010000002.1"/>
</dbReference>
<dbReference type="InterPro" id="IPR052031">
    <property type="entry name" value="Membrane_Transporter-Flippase"/>
</dbReference>
<comment type="caution">
    <text evidence="9">The sequence shown here is derived from an EMBL/GenBank/DDBJ whole genome shotgun (WGS) entry which is preliminary data.</text>
</comment>
<keyword evidence="2" id="KW-0813">Transport</keyword>
<evidence type="ECO:0000256" key="6">
    <source>
        <dbReference type="ARBA" id="ARBA00023136"/>
    </source>
</evidence>
<dbReference type="NCBIfam" id="TIGR00797">
    <property type="entry name" value="matE"/>
    <property type="match status" value="1"/>
</dbReference>
<feature type="transmembrane region" description="Helical" evidence="8">
    <location>
        <begin position="286"/>
        <end position="316"/>
    </location>
</feature>
<feature type="transmembrane region" description="Helical" evidence="8">
    <location>
        <begin position="34"/>
        <end position="59"/>
    </location>
</feature>
<feature type="transmembrane region" description="Helical" evidence="8">
    <location>
        <begin position="373"/>
        <end position="394"/>
    </location>
</feature>
<evidence type="ECO:0000313" key="10">
    <source>
        <dbReference type="Proteomes" id="UP001597151"/>
    </source>
</evidence>
<feature type="transmembrane region" description="Helical" evidence="8">
    <location>
        <begin position="79"/>
        <end position="100"/>
    </location>
</feature>
<accession>A0ABW3TA89</accession>
<evidence type="ECO:0000313" key="9">
    <source>
        <dbReference type="EMBL" id="MFD1193983.1"/>
    </source>
</evidence>
<feature type="compositionally biased region" description="Basic and acidic residues" evidence="7">
    <location>
        <begin position="1"/>
        <end position="10"/>
    </location>
</feature>
<reference evidence="10" key="1">
    <citation type="journal article" date="2019" name="Int. J. Syst. Evol. Microbiol.">
        <title>The Global Catalogue of Microorganisms (GCM) 10K type strain sequencing project: providing services to taxonomists for standard genome sequencing and annotation.</title>
        <authorList>
            <consortium name="The Broad Institute Genomics Platform"/>
            <consortium name="The Broad Institute Genome Sequencing Center for Infectious Disease"/>
            <person name="Wu L."/>
            <person name="Ma J."/>
        </authorList>
    </citation>
    <scope>NUCLEOTIDE SEQUENCE [LARGE SCALE GENOMIC DNA]</scope>
    <source>
        <strain evidence="10">CCUG 55328</strain>
    </source>
</reference>
<dbReference type="InterPro" id="IPR002528">
    <property type="entry name" value="MATE_fam"/>
</dbReference>
<comment type="subcellular location">
    <subcellularLocation>
        <location evidence="1">Cell inner membrane</location>
        <topology evidence="1">Multi-pass membrane protein</topology>
    </subcellularLocation>
</comment>
<dbReference type="PANTHER" id="PTHR43549:SF2">
    <property type="entry name" value="MULTIDRUG RESISTANCE PROTEIN NORM-RELATED"/>
    <property type="match status" value="1"/>
</dbReference>
<feature type="transmembrane region" description="Helical" evidence="8">
    <location>
        <begin position="187"/>
        <end position="208"/>
    </location>
</feature>
<gene>
    <name evidence="9" type="ORF">ACFQ3C_04815</name>
</gene>
<protein>
    <submittedName>
        <fullName evidence="9">MATE family efflux transporter</fullName>
    </submittedName>
</protein>
<keyword evidence="5 8" id="KW-1133">Transmembrane helix</keyword>
<feature type="transmembrane region" description="Helical" evidence="8">
    <location>
        <begin position="214"/>
        <end position="233"/>
    </location>
</feature>
<feature type="transmembrane region" description="Helical" evidence="8">
    <location>
        <begin position="432"/>
        <end position="454"/>
    </location>
</feature>
<evidence type="ECO:0000256" key="3">
    <source>
        <dbReference type="ARBA" id="ARBA00022475"/>
    </source>
</evidence>
<feature type="region of interest" description="Disordered" evidence="7">
    <location>
        <begin position="1"/>
        <end position="24"/>
    </location>
</feature>
<keyword evidence="4 8" id="KW-0812">Transmembrane</keyword>
<dbReference type="PIRSF" id="PIRSF006603">
    <property type="entry name" value="DinF"/>
    <property type="match status" value="1"/>
</dbReference>
<proteinExistence type="predicted"/>
<name>A0ABW3TA89_9RHOB</name>
<evidence type="ECO:0000256" key="8">
    <source>
        <dbReference type="SAM" id="Phobius"/>
    </source>
</evidence>
<keyword evidence="6 8" id="KW-0472">Membrane</keyword>
<sequence>MSEASMDHSASDTTAAPAPDRRGKFVTGSTMRHVVVMTLTGSLGLSFLFLVDFLALWWISRLDNEVLITAIGFAGTIQFFVMSVAVGLMIGAVALVSRALGMGDPEEARRIATSAMIFGASFQTCLALLVFVFRRPILIWTGADGEALEVAAEFLSISLPSLPLVAIGMCASAVLRAAGEAWRSMMVTVSAGIVALIVDPILIVWMGWGVSGAAAAIVLSRLAMAVMGFYWVSRSRNLLAKPSLVDLRSFLAPFAAIAIPAVATQVSTPFGNWVLVRAMAEHGDSAVAGLGVVMRLTIVCFGGIFALSGAIGGIIGQNYGAKQYDRVAQAYADALKFCLAYTAVAWVLLILSADLIASSFGLGPDGAQVVRVFAFYGAGALVFTGALFVSNAAFNNLGRPLWATAANWARDAILMAPFAFGLGAIYAGGGVIMGQALANVLAGLMAGLIGWRFVRRMGARSSGALDAGRAST</sequence>
<evidence type="ECO:0000256" key="7">
    <source>
        <dbReference type="SAM" id="MobiDB-lite"/>
    </source>
</evidence>
<dbReference type="PANTHER" id="PTHR43549">
    <property type="entry name" value="MULTIDRUG RESISTANCE PROTEIN YPNP-RELATED"/>
    <property type="match status" value="1"/>
</dbReference>
<dbReference type="Proteomes" id="UP001597151">
    <property type="component" value="Unassembled WGS sequence"/>
</dbReference>
<evidence type="ECO:0000256" key="5">
    <source>
        <dbReference type="ARBA" id="ARBA00022989"/>
    </source>
</evidence>
<evidence type="ECO:0000256" key="2">
    <source>
        <dbReference type="ARBA" id="ARBA00022448"/>
    </source>
</evidence>
<keyword evidence="10" id="KW-1185">Reference proteome</keyword>
<dbReference type="EMBL" id="JBHTKR010000002">
    <property type="protein sequence ID" value="MFD1193983.1"/>
    <property type="molecule type" value="Genomic_DNA"/>
</dbReference>
<organism evidence="9 10">
    <name type="scientific">Seohaeicola saemankumensis</name>
    <dbReference type="NCBI Taxonomy" id="481181"/>
    <lineage>
        <taxon>Bacteria</taxon>
        <taxon>Pseudomonadati</taxon>
        <taxon>Pseudomonadota</taxon>
        <taxon>Alphaproteobacteria</taxon>
        <taxon>Rhodobacterales</taxon>
        <taxon>Roseobacteraceae</taxon>
        <taxon>Seohaeicola</taxon>
    </lineage>
</organism>
<feature type="transmembrane region" description="Helical" evidence="8">
    <location>
        <begin position="245"/>
        <end position="266"/>
    </location>
</feature>
<dbReference type="Pfam" id="PF01554">
    <property type="entry name" value="MatE"/>
    <property type="match status" value="2"/>
</dbReference>
<feature type="transmembrane region" description="Helical" evidence="8">
    <location>
        <begin position="154"/>
        <end position="175"/>
    </location>
</feature>
<keyword evidence="3" id="KW-1003">Cell membrane</keyword>
<evidence type="ECO:0000256" key="4">
    <source>
        <dbReference type="ARBA" id="ARBA00022692"/>
    </source>
</evidence>
<feature type="transmembrane region" description="Helical" evidence="8">
    <location>
        <begin position="337"/>
        <end position="361"/>
    </location>
</feature>
<dbReference type="InterPro" id="IPR048279">
    <property type="entry name" value="MdtK-like"/>
</dbReference>